<dbReference type="SUPFAM" id="SSF103473">
    <property type="entry name" value="MFS general substrate transporter"/>
    <property type="match status" value="1"/>
</dbReference>
<feature type="transmembrane region" description="Helical" evidence="7">
    <location>
        <begin position="462"/>
        <end position="484"/>
    </location>
</feature>
<sequence>MDHPEPREEEEEQDLGERDIEKASQHSTQGPATRVVTAQDWSGPDDPENPHNWSNLKKGYHVVIPGLFGFVVTFASSVFTPAVPQIVERFHVSRTAAILGLSLYVLGLAFGPVLAAPISETKGRRIVYIVSLPVSMLFTLGAGFSQSFGSLLVCRLLAGATGGPCLAVGAGTNADLFPPQKRAIATSLFLMAPFLGPSLGPFIGGFAAQYESWRWTQWCILFAGLPVFIFSAGMQETYKKIILQNRAKKLNIPPPPKVGPTGLAAIKFLITVTLLRPLHMLFSEPIVAFLSLYTGFTFAVLFTFFAAFPIVFSGVYGFTPSQTGLTFLAVGLGVCIASTTAIIWDRTLYQKQHRKVIAAGGAFVAPEYRLYAAMFGSFGVPIGLFWFAWTARSDIHFMVPIVAMIPFAWGNLSIFISSALYLVDTYGALNGASAMAANGVARYAAGAAFPLFTLQMYSTLGIGWATSLLGFLSVVMLPIPWVLFRWGPTIRAKSAYDTLKA</sequence>
<dbReference type="Proteomes" id="UP000800041">
    <property type="component" value="Unassembled WGS sequence"/>
</dbReference>
<dbReference type="PANTHER" id="PTHR23502:SF182">
    <property type="entry name" value="POLYAMINE TRANSPORTER, PUTATIVE-RELATED"/>
    <property type="match status" value="1"/>
</dbReference>
<dbReference type="InterPro" id="IPR020846">
    <property type="entry name" value="MFS_dom"/>
</dbReference>
<keyword evidence="4 7" id="KW-1133">Transmembrane helix</keyword>
<protein>
    <submittedName>
        <fullName evidence="9">Putative bicyclomycin resistance protein</fullName>
    </submittedName>
</protein>
<evidence type="ECO:0000256" key="7">
    <source>
        <dbReference type="SAM" id="Phobius"/>
    </source>
</evidence>
<keyword evidence="3 7" id="KW-0812">Transmembrane</keyword>
<dbReference type="FunFam" id="1.20.1250.20:FF:000082">
    <property type="entry name" value="MFS multidrug transporter, putative"/>
    <property type="match status" value="1"/>
</dbReference>
<organism evidence="9 10">
    <name type="scientific">Aulographum hederae CBS 113979</name>
    <dbReference type="NCBI Taxonomy" id="1176131"/>
    <lineage>
        <taxon>Eukaryota</taxon>
        <taxon>Fungi</taxon>
        <taxon>Dikarya</taxon>
        <taxon>Ascomycota</taxon>
        <taxon>Pezizomycotina</taxon>
        <taxon>Dothideomycetes</taxon>
        <taxon>Pleosporomycetidae</taxon>
        <taxon>Aulographales</taxon>
        <taxon>Aulographaceae</taxon>
    </lineage>
</organism>
<feature type="transmembrane region" description="Helical" evidence="7">
    <location>
        <begin position="395"/>
        <end position="423"/>
    </location>
</feature>
<feature type="transmembrane region" description="Helical" evidence="7">
    <location>
        <begin position="62"/>
        <end position="83"/>
    </location>
</feature>
<dbReference type="Pfam" id="PF07690">
    <property type="entry name" value="MFS_1"/>
    <property type="match status" value="1"/>
</dbReference>
<evidence type="ECO:0000256" key="1">
    <source>
        <dbReference type="ARBA" id="ARBA00004141"/>
    </source>
</evidence>
<feature type="compositionally biased region" description="Basic and acidic residues" evidence="6">
    <location>
        <begin position="15"/>
        <end position="24"/>
    </location>
</feature>
<dbReference type="PROSITE" id="PS50850">
    <property type="entry name" value="MFS"/>
    <property type="match status" value="1"/>
</dbReference>
<evidence type="ECO:0000259" key="8">
    <source>
        <dbReference type="PROSITE" id="PS50850"/>
    </source>
</evidence>
<dbReference type="AlphaFoldDB" id="A0A6G1GRD9"/>
<feature type="transmembrane region" description="Helical" evidence="7">
    <location>
        <begin position="150"/>
        <end position="171"/>
    </location>
</feature>
<reference evidence="9" key="1">
    <citation type="journal article" date="2020" name="Stud. Mycol.">
        <title>101 Dothideomycetes genomes: a test case for predicting lifestyles and emergence of pathogens.</title>
        <authorList>
            <person name="Haridas S."/>
            <person name="Albert R."/>
            <person name="Binder M."/>
            <person name="Bloem J."/>
            <person name="Labutti K."/>
            <person name="Salamov A."/>
            <person name="Andreopoulos B."/>
            <person name="Baker S."/>
            <person name="Barry K."/>
            <person name="Bills G."/>
            <person name="Bluhm B."/>
            <person name="Cannon C."/>
            <person name="Castanera R."/>
            <person name="Culley D."/>
            <person name="Daum C."/>
            <person name="Ezra D."/>
            <person name="Gonzalez J."/>
            <person name="Henrissat B."/>
            <person name="Kuo A."/>
            <person name="Liang C."/>
            <person name="Lipzen A."/>
            <person name="Lutzoni F."/>
            <person name="Magnuson J."/>
            <person name="Mondo S."/>
            <person name="Nolan M."/>
            <person name="Ohm R."/>
            <person name="Pangilinan J."/>
            <person name="Park H.-J."/>
            <person name="Ramirez L."/>
            <person name="Alfaro M."/>
            <person name="Sun H."/>
            <person name="Tritt A."/>
            <person name="Yoshinaga Y."/>
            <person name="Zwiers L.-H."/>
            <person name="Turgeon B."/>
            <person name="Goodwin S."/>
            <person name="Spatafora J."/>
            <person name="Crous P."/>
            <person name="Grigoriev I."/>
        </authorList>
    </citation>
    <scope>NUCLEOTIDE SEQUENCE</scope>
    <source>
        <strain evidence="9">CBS 113979</strain>
    </source>
</reference>
<feature type="domain" description="Major facilitator superfamily (MFS) profile" evidence="8">
    <location>
        <begin position="61"/>
        <end position="490"/>
    </location>
</feature>
<gene>
    <name evidence="9" type="ORF">K402DRAFT_338802</name>
</gene>
<dbReference type="GO" id="GO:0000297">
    <property type="term" value="F:spermine transmembrane transporter activity"/>
    <property type="evidence" value="ECO:0007669"/>
    <property type="project" value="TreeGrafter"/>
</dbReference>
<evidence type="ECO:0000256" key="3">
    <source>
        <dbReference type="ARBA" id="ARBA00022692"/>
    </source>
</evidence>
<feature type="transmembrane region" description="Helical" evidence="7">
    <location>
        <begin position="215"/>
        <end position="234"/>
    </location>
</feature>
<evidence type="ECO:0000256" key="5">
    <source>
        <dbReference type="ARBA" id="ARBA00023136"/>
    </source>
</evidence>
<proteinExistence type="inferred from homology"/>
<feature type="transmembrane region" description="Helical" evidence="7">
    <location>
        <begin position="324"/>
        <end position="344"/>
    </location>
</feature>
<feature type="transmembrane region" description="Helical" evidence="7">
    <location>
        <begin position="183"/>
        <end position="203"/>
    </location>
</feature>
<dbReference type="CDD" id="cd17323">
    <property type="entry name" value="MFS_Tpo1_MDR_like"/>
    <property type="match status" value="1"/>
</dbReference>
<dbReference type="EMBL" id="ML977176">
    <property type="protein sequence ID" value="KAF1983308.1"/>
    <property type="molecule type" value="Genomic_DNA"/>
</dbReference>
<dbReference type="InterPro" id="IPR011701">
    <property type="entry name" value="MFS"/>
</dbReference>
<name>A0A6G1GRD9_9PEZI</name>
<dbReference type="OrthoDB" id="3936150at2759"/>
<evidence type="ECO:0000256" key="4">
    <source>
        <dbReference type="ARBA" id="ARBA00022989"/>
    </source>
</evidence>
<feature type="transmembrane region" description="Helical" evidence="7">
    <location>
        <begin position="435"/>
        <end position="456"/>
    </location>
</feature>
<feature type="transmembrane region" description="Helical" evidence="7">
    <location>
        <begin position="286"/>
        <end position="312"/>
    </location>
</feature>
<feature type="transmembrane region" description="Helical" evidence="7">
    <location>
        <begin position="370"/>
        <end position="389"/>
    </location>
</feature>
<accession>A0A6G1GRD9</accession>
<feature type="region of interest" description="Disordered" evidence="6">
    <location>
        <begin position="1"/>
        <end position="52"/>
    </location>
</feature>
<dbReference type="Gene3D" id="1.20.1250.20">
    <property type="entry name" value="MFS general substrate transporter like domains"/>
    <property type="match status" value="1"/>
</dbReference>
<keyword evidence="10" id="KW-1185">Reference proteome</keyword>
<dbReference type="InterPro" id="IPR036259">
    <property type="entry name" value="MFS_trans_sf"/>
</dbReference>
<dbReference type="PANTHER" id="PTHR23502">
    <property type="entry name" value="MAJOR FACILITATOR SUPERFAMILY"/>
    <property type="match status" value="1"/>
</dbReference>
<evidence type="ECO:0000256" key="6">
    <source>
        <dbReference type="SAM" id="MobiDB-lite"/>
    </source>
</evidence>
<evidence type="ECO:0000256" key="2">
    <source>
        <dbReference type="ARBA" id="ARBA00008335"/>
    </source>
</evidence>
<evidence type="ECO:0000313" key="10">
    <source>
        <dbReference type="Proteomes" id="UP000800041"/>
    </source>
</evidence>
<feature type="transmembrane region" description="Helical" evidence="7">
    <location>
        <begin position="126"/>
        <end position="144"/>
    </location>
</feature>
<keyword evidence="5 7" id="KW-0472">Membrane</keyword>
<feature type="transmembrane region" description="Helical" evidence="7">
    <location>
        <begin position="95"/>
        <end position="114"/>
    </location>
</feature>
<comment type="subcellular location">
    <subcellularLocation>
        <location evidence="1">Membrane</location>
        <topology evidence="1">Multi-pass membrane protein</topology>
    </subcellularLocation>
</comment>
<dbReference type="GO" id="GO:0015606">
    <property type="term" value="F:spermidine transmembrane transporter activity"/>
    <property type="evidence" value="ECO:0007669"/>
    <property type="project" value="TreeGrafter"/>
</dbReference>
<evidence type="ECO:0000313" key="9">
    <source>
        <dbReference type="EMBL" id="KAF1983308.1"/>
    </source>
</evidence>
<comment type="similarity">
    <text evidence="2">Belongs to the major facilitator superfamily.</text>
</comment>
<dbReference type="GO" id="GO:0005886">
    <property type="term" value="C:plasma membrane"/>
    <property type="evidence" value="ECO:0007669"/>
    <property type="project" value="TreeGrafter"/>
</dbReference>